<dbReference type="InterPro" id="IPR003661">
    <property type="entry name" value="HisK_dim/P_dom"/>
</dbReference>
<feature type="domain" description="Histidine kinase" evidence="7">
    <location>
        <begin position="266"/>
        <end position="476"/>
    </location>
</feature>
<evidence type="ECO:0000256" key="4">
    <source>
        <dbReference type="ARBA" id="ARBA00022679"/>
    </source>
</evidence>
<evidence type="ECO:0000259" key="7">
    <source>
        <dbReference type="PROSITE" id="PS50109"/>
    </source>
</evidence>
<reference evidence="10 11" key="1">
    <citation type="submission" date="2018-12" db="EMBL/GenBank/DDBJ databases">
        <title>Complete genome sequence of Haloplanus rallus MBLA0036.</title>
        <authorList>
            <person name="Nam Y.-d."/>
            <person name="Kang J."/>
            <person name="Chung W.-H."/>
            <person name="Park Y.S."/>
        </authorList>
    </citation>
    <scope>NUCLEOTIDE SEQUENCE [LARGE SCALE GENOMIC DNA]</scope>
    <source>
        <strain evidence="10 11">MBLA0036</strain>
    </source>
</reference>
<dbReference type="CDD" id="cd00130">
    <property type="entry name" value="PAS"/>
    <property type="match status" value="1"/>
</dbReference>
<dbReference type="Gene3D" id="3.30.450.20">
    <property type="entry name" value="PAS domain"/>
    <property type="match status" value="1"/>
</dbReference>
<comment type="catalytic activity">
    <reaction evidence="1">
        <text>ATP + protein L-histidine = ADP + protein N-phospho-L-histidine.</text>
        <dbReference type="EC" id="2.7.13.3"/>
    </reaction>
</comment>
<keyword evidence="5" id="KW-0418">Kinase</keyword>
<sequence length="477" mass="51086">MNRSSFGRVLGVAVLVSFAVALLGIWLGELGGRPWRSPAAVVAAPAGLVVLLAVAAGWLLWSDLDGRIALHVPAAALAGTLAFGGFAWWVVLDTLVTVAGVRSMLVVLNVASAGGAVGVVVGLFTARQAASIRSLRHARDEYRDLFDGIGDTVLVHDTRGRILAANEGAVDRLGYDAAALRRRSADDLEGEGGADGRYVAADDRIVYETVHETADGETIPVEISARLVRYHDAPAILAVARDISERRASERALARTRDQLRALNRVLRHDIRNDMQIVLGLAELLEEHVDEAGQDSLDTIVATGEHVVELTRSSRDLARTVAGETELPLEPVSLPETIQAELDRRREAFADATLSVEGEIPDVTVRANDLLTSVFRNLLNNAVQHSDREEPTVTVSADLLRGDPRVRVRVADDGPGIPPELDGDVFGKGEKGLDSTGTGLGLYLVQSLVDHYGGDVWVEPNDPRGTVVVVELPVVED</sequence>
<dbReference type="Pfam" id="PF13426">
    <property type="entry name" value="PAS_9"/>
    <property type="match status" value="1"/>
</dbReference>
<dbReference type="AlphaFoldDB" id="A0A6B9F9L8"/>
<dbReference type="KEGG" id="hra:EI982_09190"/>
<dbReference type="SUPFAM" id="SSF55874">
    <property type="entry name" value="ATPase domain of HSP90 chaperone/DNA topoisomerase II/histidine kinase"/>
    <property type="match status" value="1"/>
</dbReference>
<evidence type="ECO:0000256" key="5">
    <source>
        <dbReference type="ARBA" id="ARBA00022777"/>
    </source>
</evidence>
<dbReference type="PROSITE" id="PS50112">
    <property type="entry name" value="PAS"/>
    <property type="match status" value="1"/>
</dbReference>
<evidence type="ECO:0000313" key="10">
    <source>
        <dbReference type="EMBL" id="QGX94951.1"/>
    </source>
</evidence>
<keyword evidence="6" id="KW-1133">Transmembrane helix</keyword>
<dbReference type="CDD" id="cd00082">
    <property type="entry name" value="HisKA"/>
    <property type="match status" value="1"/>
</dbReference>
<keyword evidence="6" id="KW-0812">Transmembrane</keyword>
<evidence type="ECO:0000256" key="1">
    <source>
        <dbReference type="ARBA" id="ARBA00000085"/>
    </source>
</evidence>
<dbReference type="NCBIfam" id="TIGR00229">
    <property type="entry name" value="sensory_box"/>
    <property type="match status" value="1"/>
</dbReference>
<evidence type="ECO:0000256" key="6">
    <source>
        <dbReference type="SAM" id="Phobius"/>
    </source>
</evidence>
<evidence type="ECO:0000259" key="9">
    <source>
        <dbReference type="PROSITE" id="PS50113"/>
    </source>
</evidence>
<proteinExistence type="predicted"/>
<dbReference type="InterPro" id="IPR000014">
    <property type="entry name" value="PAS"/>
</dbReference>
<name>A0A6B9F9L8_9EURY</name>
<feature type="domain" description="PAS" evidence="8">
    <location>
        <begin position="138"/>
        <end position="175"/>
    </location>
</feature>
<dbReference type="InterPro" id="IPR004358">
    <property type="entry name" value="Sig_transdc_His_kin-like_C"/>
</dbReference>
<dbReference type="EC" id="2.7.13.3" evidence="2"/>
<evidence type="ECO:0000256" key="3">
    <source>
        <dbReference type="ARBA" id="ARBA00022553"/>
    </source>
</evidence>
<dbReference type="PROSITE" id="PS50113">
    <property type="entry name" value="PAC"/>
    <property type="match status" value="1"/>
</dbReference>
<feature type="transmembrane region" description="Helical" evidence="6">
    <location>
        <begin position="103"/>
        <end position="126"/>
    </location>
</feature>
<feature type="transmembrane region" description="Helical" evidence="6">
    <location>
        <begin position="68"/>
        <end position="91"/>
    </location>
</feature>
<feature type="transmembrane region" description="Helical" evidence="6">
    <location>
        <begin position="9"/>
        <end position="27"/>
    </location>
</feature>
<keyword evidence="11" id="KW-1185">Reference proteome</keyword>
<dbReference type="OrthoDB" id="3369at2157"/>
<dbReference type="SMART" id="SM00388">
    <property type="entry name" value="HisKA"/>
    <property type="match status" value="1"/>
</dbReference>
<dbReference type="SUPFAM" id="SSF47384">
    <property type="entry name" value="Homodimeric domain of signal transducing histidine kinase"/>
    <property type="match status" value="1"/>
</dbReference>
<dbReference type="Gene3D" id="1.10.287.130">
    <property type="match status" value="1"/>
</dbReference>
<dbReference type="EMBL" id="CP034345">
    <property type="protein sequence ID" value="QGX94951.1"/>
    <property type="molecule type" value="Genomic_DNA"/>
</dbReference>
<gene>
    <name evidence="10" type="ORF">EI982_09190</name>
</gene>
<dbReference type="PANTHER" id="PTHR43047:SF72">
    <property type="entry name" value="OSMOSENSING HISTIDINE PROTEIN KINASE SLN1"/>
    <property type="match status" value="1"/>
</dbReference>
<dbReference type="InterPro" id="IPR035965">
    <property type="entry name" value="PAS-like_dom_sf"/>
</dbReference>
<keyword evidence="4" id="KW-0808">Transferase</keyword>
<dbReference type="PRINTS" id="PR00344">
    <property type="entry name" value="BCTRLSENSOR"/>
</dbReference>
<dbReference type="Gene3D" id="3.30.565.10">
    <property type="entry name" value="Histidine kinase-like ATPase, C-terminal domain"/>
    <property type="match status" value="1"/>
</dbReference>
<feature type="domain" description="PAC" evidence="9">
    <location>
        <begin position="205"/>
        <end position="255"/>
    </location>
</feature>
<protein>
    <recommendedName>
        <fullName evidence="2">histidine kinase</fullName>
        <ecNumber evidence="2">2.7.13.3</ecNumber>
    </recommendedName>
</protein>
<feature type="transmembrane region" description="Helical" evidence="6">
    <location>
        <begin position="39"/>
        <end position="61"/>
    </location>
</feature>
<organism evidence="10 11">
    <name type="scientific">Haloplanus rallus</name>
    <dbReference type="NCBI Taxonomy" id="1816183"/>
    <lineage>
        <taxon>Archaea</taxon>
        <taxon>Methanobacteriati</taxon>
        <taxon>Methanobacteriota</taxon>
        <taxon>Stenosarchaea group</taxon>
        <taxon>Halobacteria</taxon>
        <taxon>Halobacteriales</taxon>
        <taxon>Haloferacaceae</taxon>
        <taxon>Haloplanus</taxon>
    </lineage>
</organism>
<dbReference type="GO" id="GO:0000155">
    <property type="term" value="F:phosphorelay sensor kinase activity"/>
    <property type="evidence" value="ECO:0007669"/>
    <property type="project" value="InterPro"/>
</dbReference>
<dbReference type="Pfam" id="PF02518">
    <property type="entry name" value="HATPase_c"/>
    <property type="match status" value="1"/>
</dbReference>
<dbReference type="GO" id="GO:0005886">
    <property type="term" value="C:plasma membrane"/>
    <property type="evidence" value="ECO:0007669"/>
    <property type="project" value="TreeGrafter"/>
</dbReference>
<evidence type="ECO:0000259" key="8">
    <source>
        <dbReference type="PROSITE" id="PS50112"/>
    </source>
</evidence>
<dbReference type="InterPro" id="IPR005467">
    <property type="entry name" value="His_kinase_dom"/>
</dbReference>
<dbReference type="PANTHER" id="PTHR43047">
    <property type="entry name" value="TWO-COMPONENT HISTIDINE PROTEIN KINASE"/>
    <property type="match status" value="1"/>
</dbReference>
<dbReference type="InterPro" id="IPR036890">
    <property type="entry name" value="HATPase_C_sf"/>
</dbReference>
<dbReference type="GeneID" id="99246213"/>
<dbReference type="Proteomes" id="UP000428325">
    <property type="component" value="Chromosome"/>
</dbReference>
<keyword evidence="6" id="KW-0472">Membrane</keyword>
<dbReference type="CDD" id="cd00075">
    <property type="entry name" value="HATPase"/>
    <property type="match status" value="1"/>
</dbReference>
<dbReference type="PROSITE" id="PS50109">
    <property type="entry name" value="HIS_KIN"/>
    <property type="match status" value="1"/>
</dbReference>
<dbReference type="InterPro" id="IPR000700">
    <property type="entry name" value="PAS-assoc_C"/>
</dbReference>
<dbReference type="InterPro" id="IPR036097">
    <property type="entry name" value="HisK_dim/P_sf"/>
</dbReference>
<evidence type="ECO:0000256" key="2">
    <source>
        <dbReference type="ARBA" id="ARBA00012438"/>
    </source>
</evidence>
<evidence type="ECO:0000313" key="11">
    <source>
        <dbReference type="Proteomes" id="UP000428325"/>
    </source>
</evidence>
<dbReference type="SUPFAM" id="SSF55785">
    <property type="entry name" value="PYP-like sensor domain (PAS domain)"/>
    <property type="match status" value="1"/>
</dbReference>
<dbReference type="Pfam" id="PF00512">
    <property type="entry name" value="HisKA"/>
    <property type="match status" value="1"/>
</dbReference>
<keyword evidence="3" id="KW-0597">Phosphoprotein</keyword>
<dbReference type="InterPro" id="IPR003594">
    <property type="entry name" value="HATPase_dom"/>
</dbReference>
<dbReference type="RefSeq" id="WP_157689408.1">
    <property type="nucleotide sequence ID" value="NZ_CP034345.1"/>
</dbReference>
<dbReference type="SMART" id="SM00387">
    <property type="entry name" value="HATPase_c"/>
    <property type="match status" value="1"/>
</dbReference>
<accession>A0A6B9F9L8</accession>
<dbReference type="GO" id="GO:0009927">
    <property type="term" value="F:histidine phosphotransfer kinase activity"/>
    <property type="evidence" value="ECO:0007669"/>
    <property type="project" value="TreeGrafter"/>
</dbReference>